<dbReference type="SUPFAM" id="SSF48726">
    <property type="entry name" value="Immunoglobulin"/>
    <property type="match status" value="2"/>
</dbReference>
<accession>A0A815L994</accession>
<dbReference type="SMART" id="SM00409">
    <property type="entry name" value="IG"/>
    <property type="match status" value="1"/>
</dbReference>
<keyword evidence="3" id="KW-0732">Signal</keyword>
<dbReference type="InterPro" id="IPR036179">
    <property type="entry name" value="Ig-like_dom_sf"/>
</dbReference>
<feature type="region of interest" description="Disordered" evidence="1">
    <location>
        <begin position="252"/>
        <end position="289"/>
    </location>
</feature>
<dbReference type="InterPro" id="IPR007110">
    <property type="entry name" value="Ig-like_dom"/>
</dbReference>
<sequence length="289" mass="32511">MLVIFCLALNCILYLNAQYVGQPVTTADLKGVLKHSLTLTCVYQGVGDGEFIEWYRDGFPVSQEKPGHYAVENKERESTLTIKIFVQSDADAKQWYVKTKKAGQEEPPACRFDQIALKASPQGIETDRSNEKLDTAHGSIRRSEGQSVVLKCVVEPKNLSNGNIVEWRYSPDDRLYNDLPDGVKVENNELVIEQVKKIQRGYYSCELNDVKFSVLLRVKDRLAALWPFLGIVGIVVVLVAIILIFEKRQKSNKRATATDDDDQDQANDPLVRTTTKSSDNDSKKRAVKA</sequence>
<feature type="domain" description="Ig-like" evidence="4">
    <location>
        <begin position="121"/>
        <end position="209"/>
    </location>
</feature>
<evidence type="ECO:0000256" key="1">
    <source>
        <dbReference type="SAM" id="MobiDB-lite"/>
    </source>
</evidence>
<dbReference type="CDD" id="cd00096">
    <property type="entry name" value="Ig"/>
    <property type="match status" value="1"/>
</dbReference>
<keyword evidence="6" id="KW-1185">Reference proteome</keyword>
<organism evidence="5 6">
    <name type="scientific">Adineta ricciae</name>
    <name type="common">Rotifer</name>
    <dbReference type="NCBI Taxonomy" id="249248"/>
    <lineage>
        <taxon>Eukaryota</taxon>
        <taxon>Metazoa</taxon>
        <taxon>Spiralia</taxon>
        <taxon>Gnathifera</taxon>
        <taxon>Rotifera</taxon>
        <taxon>Eurotatoria</taxon>
        <taxon>Bdelloidea</taxon>
        <taxon>Adinetida</taxon>
        <taxon>Adinetidae</taxon>
        <taxon>Adineta</taxon>
    </lineage>
</organism>
<feature type="signal peptide" evidence="3">
    <location>
        <begin position="1"/>
        <end position="17"/>
    </location>
</feature>
<keyword evidence="2" id="KW-0472">Membrane</keyword>
<name>A0A815L994_ADIRI</name>
<evidence type="ECO:0000313" key="6">
    <source>
        <dbReference type="Proteomes" id="UP000663828"/>
    </source>
</evidence>
<dbReference type="InterPro" id="IPR013783">
    <property type="entry name" value="Ig-like_fold"/>
</dbReference>
<dbReference type="Proteomes" id="UP000663828">
    <property type="component" value="Unassembled WGS sequence"/>
</dbReference>
<gene>
    <name evidence="5" type="ORF">XAT740_LOCUS34303</name>
</gene>
<evidence type="ECO:0000256" key="2">
    <source>
        <dbReference type="SAM" id="Phobius"/>
    </source>
</evidence>
<evidence type="ECO:0000259" key="4">
    <source>
        <dbReference type="PROSITE" id="PS50835"/>
    </source>
</evidence>
<evidence type="ECO:0000256" key="3">
    <source>
        <dbReference type="SAM" id="SignalP"/>
    </source>
</evidence>
<evidence type="ECO:0000313" key="5">
    <source>
        <dbReference type="EMBL" id="CAF1403912.1"/>
    </source>
</evidence>
<dbReference type="Gene3D" id="2.60.40.10">
    <property type="entry name" value="Immunoglobulins"/>
    <property type="match status" value="2"/>
</dbReference>
<dbReference type="AlphaFoldDB" id="A0A815L994"/>
<feature type="transmembrane region" description="Helical" evidence="2">
    <location>
        <begin position="224"/>
        <end position="245"/>
    </location>
</feature>
<keyword evidence="2" id="KW-1133">Transmembrane helix</keyword>
<dbReference type="InterPro" id="IPR003599">
    <property type="entry name" value="Ig_sub"/>
</dbReference>
<proteinExistence type="predicted"/>
<dbReference type="PROSITE" id="PS50835">
    <property type="entry name" value="IG_LIKE"/>
    <property type="match status" value="1"/>
</dbReference>
<feature type="chain" id="PRO_5032781309" description="Ig-like domain-containing protein" evidence="3">
    <location>
        <begin position="18"/>
        <end position="289"/>
    </location>
</feature>
<protein>
    <recommendedName>
        <fullName evidence="4">Ig-like domain-containing protein</fullName>
    </recommendedName>
</protein>
<reference evidence="5" key="1">
    <citation type="submission" date="2021-02" db="EMBL/GenBank/DDBJ databases">
        <authorList>
            <person name="Nowell W R."/>
        </authorList>
    </citation>
    <scope>NUCLEOTIDE SEQUENCE</scope>
</reference>
<dbReference type="EMBL" id="CAJNOR010003340">
    <property type="protein sequence ID" value="CAF1403912.1"/>
    <property type="molecule type" value="Genomic_DNA"/>
</dbReference>
<feature type="compositionally biased region" description="Basic and acidic residues" evidence="1">
    <location>
        <begin position="278"/>
        <end position="289"/>
    </location>
</feature>
<keyword evidence="2" id="KW-0812">Transmembrane</keyword>
<comment type="caution">
    <text evidence="5">The sequence shown here is derived from an EMBL/GenBank/DDBJ whole genome shotgun (WGS) entry which is preliminary data.</text>
</comment>